<feature type="compositionally biased region" description="Basic and acidic residues" evidence="1">
    <location>
        <begin position="567"/>
        <end position="582"/>
    </location>
</feature>
<evidence type="ECO:0000256" key="1">
    <source>
        <dbReference type="SAM" id="MobiDB-lite"/>
    </source>
</evidence>
<comment type="caution">
    <text evidence="3">The sequence shown here is derived from an EMBL/GenBank/DDBJ whole genome shotgun (WGS) entry which is preliminary data.</text>
</comment>
<dbReference type="Proteomes" id="UP001479436">
    <property type="component" value="Unassembled WGS sequence"/>
</dbReference>
<gene>
    <name evidence="3" type="ORF">K7432_009085</name>
</gene>
<name>A0ABR2WQU0_9FUNG</name>
<keyword evidence="4" id="KW-1185">Reference proteome</keyword>
<dbReference type="EMBL" id="JASJQH010000539">
    <property type="protein sequence ID" value="KAK9763881.1"/>
    <property type="molecule type" value="Genomic_DNA"/>
</dbReference>
<dbReference type="SMART" id="SM00233">
    <property type="entry name" value="PH"/>
    <property type="match status" value="1"/>
</dbReference>
<feature type="compositionally biased region" description="Low complexity" evidence="1">
    <location>
        <begin position="259"/>
        <end position="283"/>
    </location>
</feature>
<feature type="region of interest" description="Disordered" evidence="1">
    <location>
        <begin position="543"/>
        <end position="582"/>
    </location>
</feature>
<organism evidence="3 4">
    <name type="scientific">Basidiobolus ranarum</name>
    <dbReference type="NCBI Taxonomy" id="34480"/>
    <lineage>
        <taxon>Eukaryota</taxon>
        <taxon>Fungi</taxon>
        <taxon>Fungi incertae sedis</taxon>
        <taxon>Zoopagomycota</taxon>
        <taxon>Entomophthoromycotina</taxon>
        <taxon>Basidiobolomycetes</taxon>
        <taxon>Basidiobolales</taxon>
        <taxon>Basidiobolaceae</taxon>
        <taxon>Basidiobolus</taxon>
    </lineage>
</organism>
<feature type="compositionally biased region" description="Basic and acidic residues" evidence="1">
    <location>
        <begin position="387"/>
        <end position="411"/>
    </location>
</feature>
<dbReference type="InterPro" id="IPR039712">
    <property type="entry name" value="Meu6"/>
</dbReference>
<evidence type="ECO:0000313" key="4">
    <source>
        <dbReference type="Proteomes" id="UP001479436"/>
    </source>
</evidence>
<feature type="compositionally biased region" description="Low complexity" evidence="1">
    <location>
        <begin position="548"/>
        <end position="564"/>
    </location>
</feature>
<reference evidence="3 4" key="1">
    <citation type="submission" date="2023-04" db="EMBL/GenBank/DDBJ databases">
        <title>Genome of Basidiobolus ranarum AG-B5.</title>
        <authorList>
            <person name="Stajich J.E."/>
            <person name="Carter-House D."/>
            <person name="Gryganskyi A."/>
        </authorList>
    </citation>
    <scope>NUCLEOTIDE SEQUENCE [LARGE SCALE GENOMIC DNA]</scope>
    <source>
        <strain evidence="3 4">AG-B5</strain>
    </source>
</reference>
<dbReference type="PANTHER" id="PTHR42073">
    <property type="entry name" value="MEIOTIC EXPRESSION UP-REGULATED PROTEIN 6"/>
    <property type="match status" value="1"/>
</dbReference>
<sequence>MATTDNTAQVTLPSDQEQAPIVDTVAPTEDLVHTTDATAQSNEVGASETQERIQEVSNGILFKRGPRPLRLWKNRYFAFHSEPIPLAQLRLVSKKYTKAISAGKEEFEKVNRSLFHDIASATVSGQGLLFYYKSNSPDHVEVPLGIVNLSDVESVAPIKASKPYSFAIKTHAREYVLAAPNADEAKAWIHTVQTRLDSLSTLANPAETPQYKEIYEQLVSREAFNPKTTPPLPTGILSDTEVLSGSDNENEPRSAESQAAEAPNEEAVVAAEEAATEEAPAVADISSEVQSDSPKRKSMFGNFKSFINKKSDKPADATPLSPELSEGDPQAADQTASEALPETAELAVPETSEQKAVSTEVPTAEVKKDEHPSRPLSFHIPKFFKGPKKEDKHEAIAEAAEAHPTEAEHATDISTTEAVGAAQVEGDATTATETHEGQPAESARPASPFKRTFSNFLHLKKNKQPENPNDPADVEIQPPVSETDNLEKPLDIVDNTTSEVATPPPSEPTPDAVNEEAAADDATDKPKKPTLFKRLSLMVRSNTAPKGAAQPAADVATAPAVVEEPISESHEERTVEEAVKAN</sequence>
<dbReference type="SUPFAM" id="SSF50729">
    <property type="entry name" value="PH domain-like"/>
    <property type="match status" value="1"/>
</dbReference>
<dbReference type="InterPro" id="IPR011993">
    <property type="entry name" value="PH-like_dom_sf"/>
</dbReference>
<protein>
    <recommendedName>
        <fullName evidence="2">PH domain-containing protein</fullName>
    </recommendedName>
</protein>
<dbReference type="PROSITE" id="PS50003">
    <property type="entry name" value="PH_DOMAIN"/>
    <property type="match status" value="1"/>
</dbReference>
<accession>A0ABR2WQU0</accession>
<dbReference type="PANTHER" id="PTHR42073:SF1">
    <property type="entry name" value="MEIOTIC EXPRESSION UP-REGULATED PROTEIN 6"/>
    <property type="match status" value="1"/>
</dbReference>
<dbReference type="Gene3D" id="2.30.29.30">
    <property type="entry name" value="Pleckstrin-homology domain (PH domain)/Phosphotyrosine-binding domain (PTB)"/>
    <property type="match status" value="1"/>
</dbReference>
<proteinExistence type="predicted"/>
<feature type="domain" description="PH" evidence="2">
    <location>
        <begin position="54"/>
        <end position="197"/>
    </location>
</feature>
<dbReference type="InterPro" id="IPR001849">
    <property type="entry name" value="PH_domain"/>
</dbReference>
<evidence type="ECO:0000259" key="2">
    <source>
        <dbReference type="PROSITE" id="PS50003"/>
    </source>
</evidence>
<evidence type="ECO:0000313" key="3">
    <source>
        <dbReference type="EMBL" id="KAK9763881.1"/>
    </source>
</evidence>
<feature type="region of interest" description="Disordered" evidence="1">
    <location>
        <begin position="222"/>
        <end position="531"/>
    </location>
</feature>
<dbReference type="Pfam" id="PF00169">
    <property type="entry name" value="PH"/>
    <property type="match status" value="1"/>
</dbReference>